<organism evidence="8 9">
    <name type="scientific">Leptobrachium leishanense</name>
    <name type="common">Leishan spiny toad</name>
    <dbReference type="NCBI Taxonomy" id="445787"/>
    <lineage>
        <taxon>Eukaryota</taxon>
        <taxon>Metazoa</taxon>
        <taxon>Chordata</taxon>
        <taxon>Craniata</taxon>
        <taxon>Vertebrata</taxon>
        <taxon>Euteleostomi</taxon>
        <taxon>Amphibia</taxon>
        <taxon>Batrachia</taxon>
        <taxon>Anura</taxon>
        <taxon>Pelobatoidea</taxon>
        <taxon>Megophryidae</taxon>
        <taxon>Leptobrachium</taxon>
    </lineage>
</organism>
<keyword evidence="3" id="KW-0963">Cytoplasm</keyword>
<keyword evidence="5" id="KW-0206">Cytoskeleton</keyword>
<dbReference type="PANTHER" id="PTHR16076">
    <property type="entry name" value="CYTOSKELETON ASSOCIATED PROTEIN 2-RELATED"/>
    <property type="match status" value="1"/>
</dbReference>
<evidence type="ECO:0000256" key="2">
    <source>
        <dbReference type="ARBA" id="ARBA00009468"/>
    </source>
</evidence>
<keyword evidence="9" id="KW-1185">Reference proteome</keyword>
<evidence type="ECO:0000256" key="3">
    <source>
        <dbReference type="ARBA" id="ARBA00022490"/>
    </source>
</evidence>
<protein>
    <recommendedName>
        <fullName evidence="7">Cytoskeleton-associated protein 2 C-terminal domain-containing protein</fullName>
    </recommendedName>
</protein>
<feature type="compositionally biased region" description="Polar residues" evidence="6">
    <location>
        <begin position="90"/>
        <end position="100"/>
    </location>
</feature>
<proteinExistence type="inferred from homology"/>
<reference evidence="8" key="2">
    <citation type="submission" date="2025-09" db="UniProtKB">
        <authorList>
            <consortium name="Ensembl"/>
        </authorList>
    </citation>
    <scope>IDENTIFICATION</scope>
</reference>
<evidence type="ECO:0000256" key="4">
    <source>
        <dbReference type="ARBA" id="ARBA00022553"/>
    </source>
</evidence>
<sequence length="422" mass="48339">TGSFFDSSQITDSRIKEPATSTLLKENQGKEGPSMTFTRTFLKTKALKEKQLKDEKLKAESSKEVSAKPAKPMLGVYRGKVIQSRINSFRSAPPCTTQKGQAEEDKLGSKAHVATTKPSSAPVRQVSKPMPTSGMELRRPFTSKARSNRQQQVSAQTRSPWSIQWQDGATKTRSLQQSKERPTNTCSEACRFFTATKQIYTTENWWKDNYPAHRDYIFVFSLSRARLAEWRASKGKVMKRPPRSAAMASTYKVIKEVAEVKNEPVMKSEPEPPRTIEKPRQLFWTTMAEEDEQEDVLAILENQIQSLPEAKKIPKYWVCLARLEQREGQLEKVFAVCEEAASAGVQVGVFSYVAQMIVQNCRRHGLELHRQHQSIILARLLRTLFVKSQLHNFHMYIQKLHMLHKWHKKKGEGSVYFILLHK</sequence>
<feature type="compositionally biased region" description="Polar residues" evidence="6">
    <location>
        <begin position="1"/>
        <end position="12"/>
    </location>
</feature>
<evidence type="ECO:0000256" key="6">
    <source>
        <dbReference type="SAM" id="MobiDB-lite"/>
    </source>
</evidence>
<dbReference type="GeneTree" id="ENSGT00530000063691"/>
<evidence type="ECO:0000256" key="1">
    <source>
        <dbReference type="ARBA" id="ARBA00004245"/>
    </source>
</evidence>
<evidence type="ECO:0000256" key="5">
    <source>
        <dbReference type="ARBA" id="ARBA00023212"/>
    </source>
</evidence>
<dbReference type="Ensembl" id="ENSLLET00000003531.1">
    <property type="protein sequence ID" value="ENSLLEP00000003370.1"/>
    <property type="gene ID" value="ENSLLEG00000002167.1"/>
</dbReference>
<dbReference type="GO" id="GO:0007026">
    <property type="term" value="P:negative regulation of microtubule depolymerization"/>
    <property type="evidence" value="ECO:0007669"/>
    <property type="project" value="TreeGrafter"/>
</dbReference>
<evidence type="ECO:0000313" key="8">
    <source>
        <dbReference type="Ensembl" id="ENSLLEP00000003370.1"/>
    </source>
</evidence>
<dbReference type="InterPro" id="IPR029197">
    <property type="entry name" value="CKAP2_C"/>
</dbReference>
<dbReference type="InterPro" id="IPR026165">
    <property type="entry name" value="CKAP2_fam"/>
</dbReference>
<dbReference type="GO" id="GO:0015630">
    <property type="term" value="C:microtubule cytoskeleton"/>
    <property type="evidence" value="ECO:0007669"/>
    <property type="project" value="TreeGrafter"/>
</dbReference>
<dbReference type="PANTHER" id="PTHR16076:SF8">
    <property type="entry name" value="CYTOSKELETON-ASSOCIATED PROTEIN 2"/>
    <property type="match status" value="1"/>
</dbReference>
<dbReference type="OrthoDB" id="9945093at2759"/>
<feature type="compositionally biased region" description="Polar residues" evidence="6">
    <location>
        <begin position="144"/>
        <end position="160"/>
    </location>
</feature>
<dbReference type="AlphaFoldDB" id="A0A8C5LX09"/>
<evidence type="ECO:0000313" key="9">
    <source>
        <dbReference type="Proteomes" id="UP000694569"/>
    </source>
</evidence>
<comment type="subcellular location">
    <subcellularLocation>
        <location evidence="1">Cytoplasm</location>
        <location evidence="1">Cytoskeleton</location>
    </subcellularLocation>
</comment>
<keyword evidence="4" id="KW-0597">Phosphoprotein</keyword>
<dbReference type="Proteomes" id="UP000694569">
    <property type="component" value="Unplaced"/>
</dbReference>
<feature type="region of interest" description="Disordered" evidence="6">
    <location>
        <begin position="1"/>
        <end position="35"/>
    </location>
</feature>
<dbReference type="Pfam" id="PF15297">
    <property type="entry name" value="CKAP2_C"/>
    <property type="match status" value="1"/>
</dbReference>
<accession>A0A8C5LX09</accession>
<reference evidence="8" key="1">
    <citation type="submission" date="2025-08" db="UniProtKB">
        <authorList>
            <consortium name="Ensembl"/>
        </authorList>
    </citation>
    <scope>IDENTIFICATION</scope>
</reference>
<evidence type="ECO:0000259" key="7">
    <source>
        <dbReference type="Pfam" id="PF15297"/>
    </source>
</evidence>
<feature type="region of interest" description="Disordered" evidence="6">
    <location>
        <begin position="90"/>
        <end position="160"/>
    </location>
</feature>
<name>A0A8C5LX09_9ANUR</name>
<feature type="domain" description="Cytoskeleton-associated protein 2 C-terminal" evidence="7">
    <location>
        <begin position="293"/>
        <end position="346"/>
    </location>
</feature>
<comment type="similarity">
    <text evidence="2">Belongs to the CKAP2 family.</text>
</comment>